<dbReference type="Gene3D" id="3.30.70.270">
    <property type="match status" value="1"/>
</dbReference>
<dbReference type="GO" id="GO:0070987">
    <property type="term" value="P:error-free translesion synthesis"/>
    <property type="evidence" value="ECO:0007669"/>
    <property type="project" value="UniProtKB-ARBA"/>
</dbReference>
<evidence type="ECO:0000313" key="2">
    <source>
        <dbReference type="EMBL" id="KAF2093192.1"/>
    </source>
</evidence>
<dbReference type="InterPro" id="IPR036775">
    <property type="entry name" value="DNA_pol_Y-fam_lit_finger_sf"/>
</dbReference>
<dbReference type="PROSITE" id="PS50173">
    <property type="entry name" value="UMUC"/>
    <property type="match status" value="1"/>
</dbReference>
<evidence type="ECO:0000259" key="1">
    <source>
        <dbReference type="PROSITE" id="PS50173"/>
    </source>
</evidence>
<dbReference type="PANTHER" id="PTHR46404:SF1">
    <property type="entry name" value="DNA POLYMERASE IOTA"/>
    <property type="match status" value="1"/>
</dbReference>
<dbReference type="SUPFAM" id="SSF56672">
    <property type="entry name" value="DNA/RNA polymerases"/>
    <property type="match status" value="1"/>
</dbReference>
<organism evidence="2 3">
    <name type="scientific">Rhizodiscina lignyota</name>
    <dbReference type="NCBI Taxonomy" id="1504668"/>
    <lineage>
        <taxon>Eukaryota</taxon>
        <taxon>Fungi</taxon>
        <taxon>Dikarya</taxon>
        <taxon>Ascomycota</taxon>
        <taxon>Pezizomycotina</taxon>
        <taxon>Dothideomycetes</taxon>
        <taxon>Pleosporomycetidae</taxon>
        <taxon>Aulographales</taxon>
        <taxon>Rhizodiscinaceae</taxon>
        <taxon>Rhizodiscina</taxon>
    </lineage>
</organism>
<dbReference type="InterPro" id="IPR001126">
    <property type="entry name" value="UmuC"/>
</dbReference>
<dbReference type="AlphaFoldDB" id="A0A9P4M3E6"/>
<dbReference type="GO" id="GO:0006281">
    <property type="term" value="P:DNA repair"/>
    <property type="evidence" value="ECO:0007669"/>
    <property type="project" value="InterPro"/>
</dbReference>
<accession>A0A9P4M3E6</accession>
<dbReference type="Pfam" id="PF00817">
    <property type="entry name" value="IMS"/>
    <property type="match status" value="1"/>
</dbReference>
<name>A0A9P4M3E6_9PEZI</name>
<evidence type="ECO:0000313" key="3">
    <source>
        <dbReference type="Proteomes" id="UP000799772"/>
    </source>
</evidence>
<dbReference type="Gene3D" id="3.40.1170.60">
    <property type="match status" value="1"/>
</dbReference>
<comment type="caution">
    <text evidence="2">The sequence shown here is derived from an EMBL/GenBank/DDBJ whole genome shotgun (WGS) entry which is preliminary data.</text>
</comment>
<gene>
    <name evidence="2" type="ORF">NA57DRAFT_48896</name>
</gene>
<dbReference type="Proteomes" id="UP000799772">
    <property type="component" value="Unassembled WGS sequence"/>
</dbReference>
<dbReference type="InterPro" id="IPR043502">
    <property type="entry name" value="DNA/RNA_pol_sf"/>
</dbReference>
<dbReference type="InterPro" id="IPR043128">
    <property type="entry name" value="Rev_trsase/Diguanyl_cyclase"/>
</dbReference>
<dbReference type="FunFam" id="3.40.1170.60:FF:000006">
    <property type="entry name" value="DNA polymerase iota"/>
    <property type="match status" value="1"/>
</dbReference>
<dbReference type="Gene3D" id="3.30.1490.100">
    <property type="entry name" value="DNA polymerase, Y-family, little finger domain"/>
    <property type="match status" value="1"/>
</dbReference>
<protein>
    <submittedName>
        <fullName evidence="2">DNA polymerase iota</fullName>
    </submittedName>
</protein>
<dbReference type="GO" id="GO:0003887">
    <property type="term" value="F:DNA-directed DNA polymerase activity"/>
    <property type="evidence" value="ECO:0007669"/>
    <property type="project" value="TreeGrafter"/>
</dbReference>
<keyword evidence="3" id="KW-1185">Reference proteome</keyword>
<dbReference type="OrthoDB" id="447129at2759"/>
<dbReference type="PANTHER" id="PTHR46404">
    <property type="entry name" value="DNA POLYMERASE IOTA"/>
    <property type="match status" value="1"/>
</dbReference>
<feature type="domain" description="UmuC" evidence="1">
    <location>
        <begin position="18"/>
        <end position="268"/>
    </location>
</feature>
<sequence>MSSAAREKLLKRKDDRIIVHFDYDCFYASVFEAENPKLKSLPLAVKQKQIIVTCNYEARRRGLHKLQLITEAKKICPEVIIVLGEDISRFRDASKELYSFLRSFSWNGNVERLGFDEVWMDTTDMVDYNVSILNRNDLVNSFFCLAKDDPTVGFAFDATAFAGHTYAKEQPDANAHSGVVPEEDSLYLRLRLASHLARYLRVQLEEQKGYTSTVGISTSKLLSKLVGNVNKPKAQTTLAPPYTASEARESNVTSFIDAHEVGKIPGIGFKLATKIRSHVLQKLIDEQPFVLDRDKDIVTCGQVRNFPGMSADLLEKLLSGPGSPHGIGAKIWHLLHGIDDSQVGQARGVPRQISIEDSYVRLDTYDEVLKELGLLSRSLLRRMRIDLLDDGDSESSTFDAPHDNLQSVTSRRWLAHPRTLRLSTRPRLASNQDGSRSRAIGRISRSGPLANFVFNLSDSIDAIADKLVSETLVPMFRRLHPEKSGWNLSLVNLAVMNMAEAASDKGNGARGVGRNISNMFRRQEDVLKEWKNHDTEANEIRHGSEDFLRPSQASVVALDQDWDYGDDMAEDDAAACEICGSRMPIFALSAHERFHSAGE</sequence>
<proteinExistence type="predicted"/>
<dbReference type="EMBL" id="ML978139">
    <property type="protein sequence ID" value="KAF2093192.1"/>
    <property type="molecule type" value="Genomic_DNA"/>
</dbReference>
<dbReference type="GO" id="GO:0003684">
    <property type="term" value="F:damaged DNA binding"/>
    <property type="evidence" value="ECO:0007669"/>
    <property type="project" value="InterPro"/>
</dbReference>
<reference evidence="2" key="1">
    <citation type="journal article" date="2020" name="Stud. Mycol.">
        <title>101 Dothideomycetes genomes: a test case for predicting lifestyles and emergence of pathogens.</title>
        <authorList>
            <person name="Haridas S."/>
            <person name="Albert R."/>
            <person name="Binder M."/>
            <person name="Bloem J."/>
            <person name="Labutti K."/>
            <person name="Salamov A."/>
            <person name="Andreopoulos B."/>
            <person name="Baker S."/>
            <person name="Barry K."/>
            <person name="Bills G."/>
            <person name="Bluhm B."/>
            <person name="Cannon C."/>
            <person name="Castanera R."/>
            <person name="Culley D."/>
            <person name="Daum C."/>
            <person name="Ezra D."/>
            <person name="Gonzalez J."/>
            <person name="Henrissat B."/>
            <person name="Kuo A."/>
            <person name="Liang C."/>
            <person name="Lipzen A."/>
            <person name="Lutzoni F."/>
            <person name="Magnuson J."/>
            <person name="Mondo S."/>
            <person name="Nolan M."/>
            <person name="Ohm R."/>
            <person name="Pangilinan J."/>
            <person name="Park H.-J."/>
            <person name="Ramirez L."/>
            <person name="Alfaro M."/>
            <person name="Sun H."/>
            <person name="Tritt A."/>
            <person name="Yoshinaga Y."/>
            <person name="Zwiers L.-H."/>
            <person name="Turgeon B."/>
            <person name="Goodwin S."/>
            <person name="Spatafora J."/>
            <person name="Crous P."/>
            <person name="Grigoriev I."/>
        </authorList>
    </citation>
    <scope>NUCLEOTIDE SEQUENCE</scope>
    <source>
        <strain evidence="2">CBS 133067</strain>
    </source>
</reference>